<dbReference type="GO" id="GO:0006508">
    <property type="term" value="P:proteolysis"/>
    <property type="evidence" value="ECO:0007669"/>
    <property type="project" value="UniProtKB-KW"/>
</dbReference>
<accession>A0A919TXU2</accession>
<keyword evidence="4" id="KW-0720">Serine protease</keyword>
<gene>
    <name evidence="8" type="ORF">Ate02nite_83540</name>
</gene>
<feature type="transmembrane region" description="Helical" evidence="6">
    <location>
        <begin position="326"/>
        <end position="348"/>
    </location>
</feature>
<evidence type="ECO:0000256" key="2">
    <source>
        <dbReference type="ARBA" id="ARBA00022670"/>
    </source>
</evidence>
<feature type="domain" description="Peptidase S8/S53" evidence="7">
    <location>
        <begin position="51"/>
        <end position="287"/>
    </location>
</feature>
<keyword evidence="6" id="KW-0472">Membrane</keyword>
<evidence type="ECO:0000256" key="5">
    <source>
        <dbReference type="PROSITE-ProRule" id="PRU01240"/>
    </source>
</evidence>
<evidence type="ECO:0000256" key="4">
    <source>
        <dbReference type="ARBA" id="ARBA00022825"/>
    </source>
</evidence>
<reference evidence="8" key="1">
    <citation type="submission" date="2021-01" db="EMBL/GenBank/DDBJ databases">
        <title>Whole genome shotgun sequence of Actinoplanes tereljensis NBRC 105297.</title>
        <authorList>
            <person name="Komaki H."/>
            <person name="Tamura T."/>
        </authorList>
    </citation>
    <scope>NUCLEOTIDE SEQUENCE</scope>
    <source>
        <strain evidence="8">NBRC 105297</strain>
    </source>
</reference>
<evidence type="ECO:0000259" key="7">
    <source>
        <dbReference type="Pfam" id="PF00082"/>
    </source>
</evidence>
<evidence type="ECO:0000256" key="6">
    <source>
        <dbReference type="SAM" id="Phobius"/>
    </source>
</evidence>
<comment type="caution">
    <text evidence="5">Lacks conserved residue(s) required for the propagation of feature annotation.</text>
</comment>
<evidence type="ECO:0000313" key="8">
    <source>
        <dbReference type="EMBL" id="GIF25624.1"/>
    </source>
</evidence>
<dbReference type="InterPro" id="IPR000209">
    <property type="entry name" value="Peptidase_S8/S53_dom"/>
</dbReference>
<keyword evidence="9" id="KW-1185">Reference proteome</keyword>
<evidence type="ECO:0000256" key="1">
    <source>
        <dbReference type="ARBA" id="ARBA00011073"/>
    </source>
</evidence>
<dbReference type="PROSITE" id="PS51892">
    <property type="entry name" value="SUBTILASE"/>
    <property type="match status" value="1"/>
</dbReference>
<dbReference type="Pfam" id="PF00082">
    <property type="entry name" value="Peptidase_S8"/>
    <property type="match status" value="1"/>
</dbReference>
<sequence>MLALSLLAAAGNEPPSLPTSECAGPSPVTAENASWGQLRMDARSVWTQSNGGGVLVAVLDTGVSAAAPALSGAVHTGDDTDCRGRGTALAGLIAARPVDGSPVVGIAPAAGILPVRIVGDDGKPTAQGLAAGIQTALAGNAKIIMLGTGVTTPDDELRDAVQAAEAADAVVIAPISADKENPVWYPAAYESVLAVNGEAPDGKATVAAPATAGVDLLAPAAGFGIAPVGSGHYQVGGTAVAAAYTAGTAALLRSARPQLSADQVRHRLETTAEHPVRASDAATHGFGAVDPYAAVATTAGEPSPVPMQRERLALPAEPETPAAPRIAALVAAGAVAAAAVAVAALAWIRQSRRRRAGWPPAPKGR</sequence>
<dbReference type="PANTHER" id="PTHR43806:SF11">
    <property type="entry name" value="CEREVISIN-RELATED"/>
    <property type="match status" value="1"/>
</dbReference>
<dbReference type="PANTHER" id="PTHR43806">
    <property type="entry name" value="PEPTIDASE S8"/>
    <property type="match status" value="1"/>
</dbReference>
<dbReference type="SUPFAM" id="SSF52743">
    <property type="entry name" value="Subtilisin-like"/>
    <property type="match status" value="1"/>
</dbReference>
<dbReference type="PRINTS" id="PR00723">
    <property type="entry name" value="SUBTILISIN"/>
</dbReference>
<organism evidence="8 9">
    <name type="scientific">Paractinoplanes tereljensis</name>
    <dbReference type="NCBI Taxonomy" id="571912"/>
    <lineage>
        <taxon>Bacteria</taxon>
        <taxon>Bacillati</taxon>
        <taxon>Actinomycetota</taxon>
        <taxon>Actinomycetes</taxon>
        <taxon>Micromonosporales</taxon>
        <taxon>Micromonosporaceae</taxon>
        <taxon>Paractinoplanes</taxon>
    </lineage>
</organism>
<keyword evidence="6" id="KW-0812">Transmembrane</keyword>
<keyword evidence="2 8" id="KW-0645">Protease</keyword>
<dbReference type="Gene3D" id="3.40.50.200">
    <property type="entry name" value="Peptidase S8/S53 domain"/>
    <property type="match status" value="1"/>
</dbReference>
<proteinExistence type="inferred from homology"/>
<dbReference type="InterPro" id="IPR015500">
    <property type="entry name" value="Peptidase_S8_subtilisin-rel"/>
</dbReference>
<comment type="caution">
    <text evidence="8">The sequence shown here is derived from an EMBL/GenBank/DDBJ whole genome shotgun (WGS) entry which is preliminary data.</text>
</comment>
<dbReference type="EMBL" id="BOMY01000053">
    <property type="protein sequence ID" value="GIF25624.1"/>
    <property type="molecule type" value="Genomic_DNA"/>
</dbReference>
<keyword evidence="6" id="KW-1133">Transmembrane helix</keyword>
<dbReference type="InterPro" id="IPR050131">
    <property type="entry name" value="Peptidase_S8_subtilisin-like"/>
</dbReference>
<dbReference type="InterPro" id="IPR036852">
    <property type="entry name" value="Peptidase_S8/S53_dom_sf"/>
</dbReference>
<evidence type="ECO:0000256" key="3">
    <source>
        <dbReference type="ARBA" id="ARBA00022801"/>
    </source>
</evidence>
<comment type="similarity">
    <text evidence="1 5">Belongs to the peptidase S8 family.</text>
</comment>
<dbReference type="GO" id="GO:0004252">
    <property type="term" value="F:serine-type endopeptidase activity"/>
    <property type="evidence" value="ECO:0007669"/>
    <property type="project" value="InterPro"/>
</dbReference>
<dbReference type="Proteomes" id="UP000623608">
    <property type="component" value="Unassembled WGS sequence"/>
</dbReference>
<dbReference type="AlphaFoldDB" id="A0A919TXU2"/>
<evidence type="ECO:0000313" key="9">
    <source>
        <dbReference type="Proteomes" id="UP000623608"/>
    </source>
</evidence>
<dbReference type="RefSeq" id="WP_203813442.1">
    <property type="nucleotide sequence ID" value="NZ_BOMY01000053.1"/>
</dbReference>
<name>A0A919TXU2_9ACTN</name>
<keyword evidence="3" id="KW-0378">Hydrolase</keyword>
<protein>
    <submittedName>
        <fullName evidence="8">Type VII secretion-associated serine protease</fullName>
    </submittedName>
</protein>